<accession>A0A5C5CMR9</accession>
<name>A0A5C5CMR9_9HYPH</name>
<dbReference type="EMBL" id="JACIEX010000006">
    <property type="protein sequence ID" value="MBB4094541.1"/>
    <property type="molecule type" value="Genomic_DNA"/>
</dbReference>
<reference evidence="2 3" key="1">
    <citation type="journal article" date="2011" name="Int. J. Syst. Evol. Microbiol.">
        <title>Ochrobactrum pecoris sp. nov., isolated from farm animals.</title>
        <authorList>
            <person name="Kampfer P."/>
            <person name="Huber B."/>
            <person name="Busse H.J."/>
            <person name="Scholz H.C."/>
            <person name="Tomaso H."/>
            <person name="Hotzel H."/>
            <person name="Melzer F."/>
        </authorList>
    </citation>
    <scope>NUCLEOTIDE SEQUENCE [LARGE SCALE GENOMIC DNA]</scope>
    <source>
        <strain evidence="2 3">08RB2639</strain>
    </source>
</reference>
<reference evidence="1 4" key="3">
    <citation type="submission" date="2020-08" db="EMBL/GenBank/DDBJ databases">
        <title>Genomic Encyclopedia of Type Strains, Phase IV (KMG-IV): sequencing the most valuable type-strain genomes for metagenomic binning, comparative biology and taxonomic classification.</title>
        <authorList>
            <person name="Goeker M."/>
        </authorList>
    </citation>
    <scope>NUCLEOTIDE SEQUENCE [LARGE SCALE GENOMIC DNA]</scope>
    <source>
        <strain evidence="1 4">DSM 23868</strain>
    </source>
</reference>
<evidence type="ECO:0000313" key="2">
    <source>
        <dbReference type="EMBL" id="TNV12191.1"/>
    </source>
</evidence>
<dbReference type="Proteomes" id="UP000553980">
    <property type="component" value="Unassembled WGS sequence"/>
</dbReference>
<dbReference type="AlphaFoldDB" id="A0A5C5CMR9"/>
<sequence length="64" mass="7187">MLHKQGRIIDPAFLPVRLRFPVLATPVHLRAGGVLVKIMVCLRYGKKHLQIAAEDNKGDQRGDQ</sequence>
<dbReference type="RefSeq" id="WP_140020967.1">
    <property type="nucleotide sequence ID" value="NZ_JACIEX010000006.1"/>
</dbReference>
<proteinExistence type="predicted"/>
<protein>
    <submittedName>
        <fullName evidence="2">Uncharacterized protein</fullName>
    </submittedName>
</protein>
<reference evidence="2" key="2">
    <citation type="submission" date="2019-06" db="EMBL/GenBank/DDBJ databases">
        <authorList>
            <person name="Hu M."/>
        </authorList>
    </citation>
    <scope>NUCLEOTIDE SEQUENCE</scope>
    <source>
        <strain evidence="2">08RB2639</strain>
    </source>
</reference>
<dbReference type="EMBL" id="VEWK01000005">
    <property type="protein sequence ID" value="TNV12191.1"/>
    <property type="molecule type" value="Genomic_DNA"/>
</dbReference>
<evidence type="ECO:0000313" key="3">
    <source>
        <dbReference type="Proteomes" id="UP000313390"/>
    </source>
</evidence>
<evidence type="ECO:0000313" key="4">
    <source>
        <dbReference type="Proteomes" id="UP000553980"/>
    </source>
</evidence>
<organism evidence="2 3">
    <name type="scientific">Brucella pecoris</name>
    <dbReference type="NCBI Taxonomy" id="867683"/>
    <lineage>
        <taxon>Bacteria</taxon>
        <taxon>Pseudomonadati</taxon>
        <taxon>Pseudomonadota</taxon>
        <taxon>Alphaproteobacteria</taxon>
        <taxon>Hyphomicrobiales</taxon>
        <taxon>Brucellaceae</taxon>
        <taxon>Brucella/Ochrobactrum group</taxon>
        <taxon>Brucella</taxon>
    </lineage>
</organism>
<evidence type="ECO:0000313" key="1">
    <source>
        <dbReference type="EMBL" id="MBB4094541.1"/>
    </source>
</evidence>
<dbReference type="Proteomes" id="UP000313390">
    <property type="component" value="Unassembled WGS sequence"/>
</dbReference>
<comment type="caution">
    <text evidence="2">The sequence shown here is derived from an EMBL/GenBank/DDBJ whole genome shotgun (WGS) entry which is preliminary data.</text>
</comment>
<keyword evidence="4" id="KW-1185">Reference proteome</keyword>
<gene>
    <name evidence="2" type="ORF">FIB18_12200</name>
    <name evidence="1" type="ORF">GGQ79_003072</name>
</gene>